<dbReference type="SUPFAM" id="SSF53474">
    <property type="entry name" value="alpha/beta-Hydrolases"/>
    <property type="match status" value="1"/>
</dbReference>
<sequence length="263" mass="28313">MQAVTAQRELWLRQYHPGPDDGPLLVCFPHAGGSATAFRPLSADLSAHTAVRAVQYPGRQDRHTEAPATRLGALADAVSVVLAAETGRPLVLYGHSMGALVAYETALRLQDRYPAAAPVGLVVSGAQAPGVPRTDGVHRRDDDGVIEEIRKLNGTAPELLADPDVRAMILPAVRGDYEALETYRARPDAPRLDCPVSVLIGTEDTQTTQEGALRWQETTAAGFGLRGFPGGHFFTESHRPQVAAALTDDIRSFTSETDIRSFR</sequence>
<dbReference type="Gene3D" id="3.40.50.1820">
    <property type="entry name" value="alpha/beta hydrolase"/>
    <property type="match status" value="1"/>
</dbReference>
<evidence type="ECO:0000256" key="2">
    <source>
        <dbReference type="ARBA" id="ARBA00022801"/>
    </source>
</evidence>
<comment type="similarity">
    <text evidence="1">Belongs to the thioesterase family.</text>
</comment>
<accession>A0ABP3FUF9</accession>
<feature type="domain" description="Thioesterase TesA-like" evidence="3">
    <location>
        <begin position="26"/>
        <end position="250"/>
    </location>
</feature>
<dbReference type="Pfam" id="PF00975">
    <property type="entry name" value="Thioesterase"/>
    <property type="match status" value="1"/>
</dbReference>
<dbReference type="RefSeq" id="WP_344169930.1">
    <property type="nucleotide sequence ID" value="NZ_BAAABV010000033.1"/>
</dbReference>
<dbReference type="Proteomes" id="UP001501867">
    <property type="component" value="Unassembled WGS sequence"/>
</dbReference>
<gene>
    <name evidence="4" type="ORF">GCM10010302_74570</name>
</gene>
<evidence type="ECO:0000313" key="4">
    <source>
        <dbReference type="EMBL" id="GAA0324517.1"/>
    </source>
</evidence>
<organism evidence="4 5">
    <name type="scientific">Streptomyces polychromogenes</name>
    <dbReference type="NCBI Taxonomy" id="67342"/>
    <lineage>
        <taxon>Bacteria</taxon>
        <taxon>Bacillati</taxon>
        <taxon>Actinomycetota</taxon>
        <taxon>Actinomycetes</taxon>
        <taxon>Kitasatosporales</taxon>
        <taxon>Streptomycetaceae</taxon>
        <taxon>Streptomyces</taxon>
    </lineage>
</organism>
<keyword evidence="5" id="KW-1185">Reference proteome</keyword>
<evidence type="ECO:0000313" key="5">
    <source>
        <dbReference type="Proteomes" id="UP001501867"/>
    </source>
</evidence>
<proteinExistence type="inferred from homology"/>
<dbReference type="PANTHER" id="PTHR11487:SF0">
    <property type="entry name" value="S-ACYL FATTY ACID SYNTHASE THIOESTERASE, MEDIUM CHAIN"/>
    <property type="match status" value="1"/>
</dbReference>
<evidence type="ECO:0000256" key="1">
    <source>
        <dbReference type="ARBA" id="ARBA00007169"/>
    </source>
</evidence>
<dbReference type="EMBL" id="BAAABV010000033">
    <property type="protein sequence ID" value="GAA0324517.1"/>
    <property type="molecule type" value="Genomic_DNA"/>
</dbReference>
<dbReference type="InterPro" id="IPR012223">
    <property type="entry name" value="TEII"/>
</dbReference>
<dbReference type="PANTHER" id="PTHR11487">
    <property type="entry name" value="THIOESTERASE"/>
    <property type="match status" value="1"/>
</dbReference>
<dbReference type="InterPro" id="IPR001031">
    <property type="entry name" value="Thioesterase"/>
</dbReference>
<dbReference type="SMART" id="SM00824">
    <property type="entry name" value="PKS_TE"/>
    <property type="match status" value="1"/>
</dbReference>
<protein>
    <submittedName>
        <fullName evidence="4">Alpha/beta fold hydrolase</fullName>
    </submittedName>
</protein>
<reference evidence="5" key="1">
    <citation type="journal article" date="2019" name="Int. J. Syst. Evol. Microbiol.">
        <title>The Global Catalogue of Microorganisms (GCM) 10K type strain sequencing project: providing services to taxonomists for standard genome sequencing and annotation.</title>
        <authorList>
            <consortium name="The Broad Institute Genomics Platform"/>
            <consortium name="The Broad Institute Genome Sequencing Center for Infectious Disease"/>
            <person name="Wu L."/>
            <person name="Ma J."/>
        </authorList>
    </citation>
    <scope>NUCLEOTIDE SEQUENCE [LARGE SCALE GENOMIC DNA]</scope>
    <source>
        <strain evidence="5">JCM 4505</strain>
    </source>
</reference>
<dbReference type="InterPro" id="IPR029058">
    <property type="entry name" value="AB_hydrolase_fold"/>
</dbReference>
<dbReference type="InterPro" id="IPR020802">
    <property type="entry name" value="TesA-like"/>
</dbReference>
<dbReference type="GO" id="GO:0016787">
    <property type="term" value="F:hydrolase activity"/>
    <property type="evidence" value="ECO:0007669"/>
    <property type="project" value="UniProtKB-KW"/>
</dbReference>
<name>A0ABP3FUF9_9ACTN</name>
<comment type="caution">
    <text evidence="4">The sequence shown here is derived from an EMBL/GenBank/DDBJ whole genome shotgun (WGS) entry which is preliminary data.</text>
</comment>
<evidence type="ECO:0000259" key="3">
    <source>
        <dbReference type="SMART" id="SM00824"/>
    </source>
</evidence>
<keyword evidence="2 4" id="KW-0378">Hydrolase</keyword>